<keyword evidence="1 6" id="KW-0645">Protease</keyword>
<evidence type="ECO:0000256" key="3">
    <source>
        <dbReference type="ARBA" id="ARBA00022801"/>
    </source>
</evidence>
<keyword evidence="7" id="KW-0472">Membrane</keyword>
<dbReference type="GO" id="GO:0006508">
    <property type="term" value="P:proteolysis"/>
    <property type="evidence" value="ECO:0007669"/>
    <property type="project" value="UniProtKB-KW"/>
</dbReference>
<name>A0A0H5RJS4_9MYCO</name>
<evidence type="ECO:0000256" key="1">
    <source>
        <dbReference type="ARBA" id="ARBA00022670"/>
    </source>
</evidence>
<evidence type="ECO:0000259" key="8">
    <source>
        <dbReference type="Pfam" id="PF01435"/>
    </source>
</evidence>
<dbReference type="EMBL" id="CWKH01000001">
    <property type="protein sequence ID" value="CRZ14390.1"/>
    <property type="molecule type" value="Genomic_DNA"/>
</dbReference>
<dbReference type="RefSeq" id="WP_090511377.1">
    <property type="nucleotide sequence ID" value="NZ_CWKH01000001.1"/>
</dbReference>
<dbReference type="OrthoDB" id="9785340at2"/>
<accession>A0A0H5RJS4</accession>
<dbReference type="Proteomes" id="UP000199147">
    <property type="component" value="Unassembled WGS sequence"/>
</dbReference>
<keyword evidence="4 6" id="KW-0862">Zinc</keyword>
<dbReference type="AlphaFoldDB" id="A0A0H5RJS4"/>
<evidence type="ECO:0000313" key="10">
    <source>
        <dbReference type="Proteomes" id="UP000199147"/>
    </source>
</evidence>
<dbReference type="Pfam" id="PF01435">
    <property type="entry name" value="Peptidase_M48"/>
    <property type="match status" value="1"/>
</dbReference>
<dbReference type="STRING" id="146018.BN2156_01239"/>
<keyword evidence="7" id="KW-1133">Transmembrane helix</keyword>
<evidence type="ECO:0000256" key="4">
    <source>
        <dbReference type="ARBA" id="ARBA00022833"/>
    </source>
</evidence>
<keyword evidence="2" id="KW-0479">Metal-binding</keyword>
<feature type="transmembrane region" description="Helical" evidence="7">
    <location>
        <begin position="37"/>
        <end position="59"/>
    </location>
</feature>
<evidence type="ECO:0000256" key="6">
    <source>
        <dbReference type="RuleBase" id="RU003983"/>
    </source>
</evidence>
<feature type="transmembrane region" description="Helical" evidence="7">
    <location>
        <begin position="95"/>
        <end position="114"/>
    </location>
</feature>
<keyword evidence="10" id="KW-1185">Reference proteome</keyword>
<gene>
    <name evidence="9" type="ORF">BN2156_01239</name>
</gene>
<sequence length="312" mass="32280">MSIAAGLLIYSVVMVLVAPALLSALTRGGSAPRFGVAAWLTAIVSVLATWMVIPLLIIVDVVLHDGRRRSFLASCVQFLCDIAAGRRGLAAQATVTVLAVVLTVTVIGVGIKAIRTIRRLHAHAYSHAQAVRLVGRPTDKRDVFIVDAGKPTAYCVAGAPPAIVVTTGAIAALGTEELLAVLAHERAHLDGHHLKIVTALRGLAMVFPRITLMTRGAVEVGRLLEMCADDAAARRFGQHTLLGGLMALAGATPAQALGAADVALLSRAERLALPPAAWARVSAHAGLLGAITVIAVAPVATFVLGASGLLCW</sequence>
<feature type="transmembrane region" description="Helical" evidence="7">
    <location>
        <begin position="285"/>
        <end position="311"/>
    </location>
</feature>
<keyword evidence="5 6" id="KW-0482">Metalloprotease</keyword>
<dbReference type="GO" id="GO:0004222">
    <property type="term" value="F:metalloendopeptidase activity"/>
    <property type="evidence" value="ECO:0007669"/>
    <property type="project" value="InterPro"/>
</dbReference>
<dbReference type="GO" id="GO:0046872">
    <property type="term" value="F:metal ion binding"/>
    <property type="evidence" value="ECO:0007669"/>
    <property type="project" value="UniProtKB-KW"/>
</dbReference>
<evidence type="ECO:0000256" key="7">
    <source>
        <dbReference type="SAM" id="Phobius"/>
    </source>
</evidence>
<proteinExistence type="inferred from homology"/>
<feature type="domain" description="Peptidase M48" evidence="8">
    <location>
        <begin position="130"/>
        <end position="204"/>
    </location>
</feature>
<evidence type="ECO:0000313" key="9">
    <source>
        <dbReference type="EMBL" id="CRZ14390.1"/>
    </source>
</evidence>
<dbReference type="InterPro" id="IPR052173">
    <property type="entry name" value="Beta-lactam_resp_regulator"/>
</dbReference>
<comment type="similarity">
    <text evidence="6">Belongs to the peptidase M48 family.</text>
</comment>
<dbReference type="PANTHER" id="PTHR34978:SF3">
    <property type="entry name" value="SLR0241 PROTEIN"/>
    <property type="match status" value="1"/>
</dbReference>
<dbReference type="PANTHER" id="PTHR34978">
    <property type="entry name" value="POSSIBLE SENSOR-TRANSDUCER PROTEIN BLAR"/>
    <property type="match status" value="1"/>
</dbReference>
<keyword evidence="3 6" id="KW-0378">Hydrolase</keyword>
<keyword evidence="7" id="KW-0812">Transmembrane</keyword>
<protein>
    <submittedName>
        <fullName evidence="9">Peptidase M48, Ste24p</fullName>
    </submittedName>
</protein>
<comment type="cofactor">
    <cofactor evidence="6">
        <name>Zn(2+)</name>
        <dbReference type="ChEBI" id="CHEBI:29105"/>
    </cofactor>
    <text evidence="6">Binds 1 zinc ion per subunit.</text>
</comment>
<organism evidence="9 10">
    <name type="scientific">Mycolicibacterium neworleansense</name>
    <dbReference type="NCBI Taxonomy" id="146018"/>
    <lineage>
        <taxon>Bacteria</taxon>
        <taxon>Bacillati</taxon>
        <taxon>Actinomycetota</taxon>
        <taxon>Actinomycetes</taxon>
        <taxon>Mycobacteriales</taxon>
        <taxon>Mycobacteriaceae</taxon>
        <taxon>Mycolicibacterium</taxon>
    </lineage>
</organism>
<dbReference type="Gene3D" id="3.30.2010.10">
    <property type="entry name" value="Metalloproteases ('zincins'), catalytic domain"/>
    <property type="match status" value="1"/>
</dbReference>
<dbReference type="InterPro" id="IPR001915">
    <property type="entry name" value="Peptidase_M48"/>
</dbReference>
<dbReference type="CDD" id="cd07326">
    <property type="entry name" value="M56_BlaR1_MecR1_like"/>
    <property type="match status" value="1"/>
</dbReference>
<feature type="transmembrane region" description="Helical" evidence="7">
    <location>
        <begin position="7"/>
        <end position="25"/>
    </location>
</feature>
<reference evidence="10" key="1">
    <citation type="submission" date="2015-07" db="EMBL/GenBank/DDBJ databases">
        <authorList>
            <person name="Urmite Genomes"/>
        </authorList>
    </citation>
    <scope>NUCLEOTIDE SEQUENCE [LARGE SCALE GENOMIC DNA]</scope>
    <source>
        <strain evidence="10">type strain: ATCC 49404</strain>
    </source>
</reference>
<evidence type="ECO:0000256" key="5">
    <source>
        <dbReference type="ARBA" id="ARBA00023049"/>
    </source>
</evidence>
<evidence type="ECO:0000256" key="2">
    <source>
        <dbReference type="ARBA" id="ARBA00022723"/>
    </source>
</evidence>